<evidence type="ECO:0000313" key="2">
    <source>
        <dbReference type="Proteomes" id="UP001238450"/>
    </source>
</evidence>
<accession>A0AAJ1WRM9</accession>
<dbReference type="AlphaFoldDB" id="A0AAJ1WRM9"/>
<dbReference type="InterPro" id="IPR016181">
    <property type="entry name" value="Acyl_CoA_acyltransferase"/>
</dbReference>
<dbReference type="EMBL" id="JAUSUV010000001">
    <property type="protein sequence ID" value="MDQ0416158.1"/>
    <property type="molecule type" value="Genomic_DNA"/>
</dbReference>
<evidence type="ECO:0008006" key="3">
    <source>
        <dbReference type="Google" id="ProtNLM"/>
    </source>
</evidence>
<gene>
    <name evidence="1" type="ORF">J2Z48_000316</name>
</gene>
<organism evidence="1 2">
    <name type="scientific">Croceifilum oryzae</name>
    <dbReference type="NCBI Taxonomy" id="1553429"/>
    <lineage>
        <taxon>Bacteria</taxon>
        <taxon>Bacillati</taxon>
        <taxon>Bacillota</taxon>
        <taxon>Bacilli</taxon>
        <taxon>Bacillales</taxon>
        <taxon>Thermoactinomycetaceae</taxon>
        <taxon>Croceifilum</taxon>
    </lineage>
</organism>
<name>A0AAJ1WRM9_9BACL</name>
<dbReference type="Proteomes" id="UP001238450">
    <property type="component" value="Unassembled WGS sequence"/>
</dbReference>
<comment type="caution">
    <text evidence="1">The sequence shown here is derived from an EMBL/GenBank/DDBJ whole genome shotgun (WGS) entry which is preliminary data.</text>
</comment>
<evidence type="ECO:0000313" key="1">
    <source>
        <dbReference type="EMBL" id="MDQ0416158.1"/>
    </source>
</evidence>
<proteinExistence type="predicted"/>
<sequence>MKIGSSSFSVGKKLEHGNWGITQFLDVACENKRALELYQDCGFVVTGSNDYFEKQLESSKNESSLV</sequence>
<dbReference type="Gene3D" id="3.40.630.30">
    <property type="match status" value="1"/>
</dbReference>
<keyword evidence="2" id="KW-1185">Reference proteome</keyword>
<dbReference type="SUPFAM" id="SSF55729">
    <property type="entry name" value="Acyl-CoA N-acyltransferases (Nat)"/>
    <property type="match status" value="1"/>
</dbReference>
<protein>
    <recommendedName>
        <fullName evidence="3">N-acetyltransferase domain-containing protein</fullName>
    </recommendedName>
</protein>
<dbReference type="RefSeq" id="WP_307250329.1">
    <property type="nucleotide sequence ID" value="NZ_JAUSUV010000001.1"/>
</dbReference>
<reference evidence="1 2" key="1">
    <citation type="submission" date="2023-07" db="EMBL/GenBank/DDBJ databases">
        <title>Genomic Encyclopedia of Type Strains, Phase IV (KMG-IV): sequencing the most valuable type-strain genomes for metagenomic binning, comparative biology and taxonomic classification.</title>
        <authorList>
            <person name="Goeker M."/>
        </authorList>
    </citation>
    <scope>NUCLEOTIDE SEQUENCE [LARGE SCALE GENOMIC DNA]</scope>
    <source>
        <strain evidence="1 2">DSM 46876</strain>
    </source>
</reference>